<evidence type="ECO:0000256" key="4">
    <source>
        <dbReference type="ARBA" id="ARBA00022490"/>
    </source>
</evidence>
<evidence type="ECO:0000256" key="3">
    <source>
        <dbReference type="ARBA" id="ARBA00012328"/>
    </source>
</evidence>
<dbReference type="Proteomes" id="UP001472866">
    <property type="component" value="Chromosome 09"/>
</dbReference>
<evidence type="ECO:0000256" key="10">
    <source>
        <dbReference type="ARBA" id="ARBA00047944"/>
    </source>
</evidence>
<keyword evidence="14" id="KW-1185">Reference proteome</keyword>
<feature type="domain" description="Ribosomal RNA small subunit methyltransferase E PUA-like" evidence="12">
    <location>
        <begin position="52"/>
        <end position="90"/>
    </location>
</feature>
<dbReference type="SUPFAM" id="SSF75217">
    <property type="entry name" value="alpha/beta knot"/>
    <property type="match status" value="1"/>
</dbReference>
<dbReference type="InterPro" id="IPR015947">
    <property type="entry name" value="PUA-like_sf"/>
</dbReference>
<evidence type="ECO:0000259" key="11">
    <source>
        <dbReference type="Pfam" id="PF04452"/>
    </source>
</evidence>
<keyword evidence="5" id="KW-0698">rRNA processing</keyword>
<dbReference type="PANTHER" id="PTHR30027">
    <property type="entry name" value="RIBOSOMAL RNA SMALL SUBUNIT METHYLTRANSFERASE E"/>
    <property type="match status" value="1"/>
</dbReference>
<dbReference type="InterPro" id="IPR046886">
    <property type="entry name" value="RsmE_MTase_dom"/>
</dbReference>
<evidence type="ECO:0000313" key="14">
    <source>
        <dbReference type="Proteomes" id="UP001472866"/>
    </source>
</evidence>
<evidence type="ECO:0000313" key="13">
    <source>
        <dbReference type="EMBL" id="WZN64203.1"/>
    </source>
</evidence>
<dbReference type="InterPro" id="IPR029028">
    <property type="entry name" value="Alpha/beta_knot_MTases"/>
</dbReference>
<dbReference type="EC" id="2.1.1.193" evidence="3"/>
<evidence type="ECO:0000256" key="9">
    <source>
        <dbReference type="ARBA" id="ARBA00025699"/>
    </source>
</evidence>
<organism evidence="13 14">
    <name type="scientific">Chloropicon roscoffensis</name>
    <dbReference type="NCBI Taxonomy" id="1461544"/>
    <lineage>
        <taxon>Eukaryota</taxon>
        <taxon>Viridiplantae</taxon>
        <taxon>Chlorophyta</taxon>
        <taxon>Chloropicophyceae</taxon>
        <taxon>Chloropicales</taxon>
        <taxon>Chloropicaceae</taxon>
        <taxon>Chloropicon</taxon>
    </lineage>
</organism>
<evidence type="ECO:0000259" key="12">
    <source>
        <dbReference type="Pfam" id="PF20260"/>
    </source>
</evidence>
<dbReference type="InterPro" id="IPR006700">
    <property type="entry name" value="RsmE"/>
</dbReference>
<evidence type="ECO:0000256" key="1">
    <source>
        <dbReference type="ARBA" id="ARBA00004496"/>
    </source>
</evidence>
<dbReference type="Pfam" id="PF20260">
    <property type="entry name" value="PUA_4"/>
    <property type="match status" value="1"/>
</dbReference>
<accession>A0AAX4PDG6</accession>
<dbReference type="AlphaFoldDB" id="A0AAX4PDG6"/>
<dbReference type="NCBIfam" id="TIGR00046">
    <property type="entry name" value="RsmE family RNA methyltransferase"/>
    <property type="match status" value="1"/>
</dbReference>
<comment type="similarity">
    <text evidence="2">Belongs to the RNA methyltransferase RsmE family.</text>
</comment>
<dbReference type="GO" id="GO:0005737">
    <property type="term" value="C:cytoplasm"/>
    <property type="evidence" value="ECO:0007669"/>
    <property type="project" value="UniProtKB-SubCell"/>
</dbReference>
<dbReference type="GO" id="GO:0070475">
    <property type="term" value="P:rRNA base methylation"/>
    <property type="evidence" value="ECO:0007669"/>
    <property type="project" value="TreeGrafter"/>
</dbReference>
<keyword evidence="6 13" id="KW-0489">Methyltransferase</keyword>
<dbReference type="InterPro" id="IPR029026">
    <property type="entry name" value="tRNA_m1G_MTases_N"/>
</dbReference>
<dbReference type="Gene3D" id="3.40.1280.10">
    <property type="match status" value="1"/>
</dbReference>
<comment type="subcellular location">
    <subcellularLocation>
        <location evidence="1">Cytoplasm</location>
    </subcellularLocation>
</comment>
<reference evidence="13 14" key="1">
    <citation type="submission" date="2024-03" db="EMBL/GenBank/DDBJ databases">
        <title>Complete genome sequence of the green alga Chloropicon roscoffensis RCC1871.</title>
        <authorList>
            <person name="Lemieux C."/>
            <person name="Pombert J.-F."/>
            <person name="Otis C."/>
            <person name="Turmel M."/>
        </authorList>
    </citation>
    <scope>NUCLEOTIDE SEQUENCE [LARGE SCALE GENOMIC DNA]</scope>
    <source>
        <strain evidence="13 14">RCC1871</strain>
    </source>
</reference>
<evidence type="ECO:0000256" key="2">
    <source>
        <dbReference type="ARBA" id="ARBA00005528"/>
    </source>
</evidence>
<dbReference type="CDD" id="cd18084">
    <property type="entry name" value="RsmE-like"/>
    <property type="match status" value="1"/>
</dbReference>
<keyword evidence="7" id="KW-0808">Transferase</keyword>
<evidence type="ECO:0000256" key="8">
    <source>
        <dbReference type="ARBA" id="ARBA00022691"/>
    </source>
</evidence>
<dbReference type="InterPro" id="IPR046887">
    <property type="entry name" value="RsmE_PUA-like"/>
</dbReference>
<evidence type="ECO:0000256" key="5">
    <source>
        <dbReference type="ARBA" id="ARBA00022552"/>
    </source>
</evidence>
<dbReference type="PANTHER" id="PTHR30027:SF3">
    <property type="entry name" value="16S RRNA (URACIL(1498)-N(3))-METHYLTRANSFERASE"/>
    <property type="match status" value="1"/>
</dbReference>
<feature type="domain" description="Ribosomal RNA small subunit methyltransferase E methyltransferase" evidence="11">
    <location>
        <begin position="123"/>
        <end position="289"/>
    </location>
</feature>
<dbReference type="SUPFAM" id="SSF88697">
    <property type="entry name" value="PUA domain-like"/>
    <property type="match status" value="1"/>
</dbReference>
<evidence type="ECO:0000256" key="7">
    <source>
        <dbReference type="ARBA" id="ARBA00022679"/>
    </source>
</evidence>
<gene>
    <name evidence="13" type="ORF">HKI87_09g57570</name>
</gene>
<dbReference type="Pfam" id="PF04452">
    <property type="entry name" value="Methyltrans_RNA"/>
    <property type="match status" value="1"/>
</dbReference>
<comment type="function">
    <text evidence="9">Specifically methylates the N3 position of the uracil ring of uridine 1498 (m3U1498) in 16S rRNA. Acts on the fully assembled 30S ribosomal subunit.</text>
</comment>
<comment type="catalytic activity">
    <reaction evidence="10">
        <text>uridine(1498) in 16S rRNA + S-adenosyl-L-methionine = N(3)-methyluridine(1498) in 16S rRNA + S-adenosyl-L-homocysteine + H(+)</text>
        <dbReference type="Rhea" id="RHEA:42920"/>
        <dbReference type="Rhea" id="RHEA-COMP:10283"/>
        <dbReference type="Rhea" id="RHEA-COMP:10284"/>
        <dbReference type="ChEBI" id="CHEBI:15378"/>
        <dbReference type="ChEBI" id="CHEBI:57856"/>
        <dbReference type="ChEBI" id="CHEBI:59789"/>
        <dbReference type="ChEBI" id="CHEBI:65315"/>
        <dbReference type="ChEBI" id="CHEBI:74502"/>
        <dbReference type="EC" id="2.1.1.193"/>
    </reaction>
</comment>
<dbReference type="GO" id="GO:0070042">
    <property type="term" value="F:rRNA (uridine-N3-)-methyltransferase activity"/>
    <property type="evidence" value="ECO:0007669"/>
    <property type="project" value="TreeGrafter"/>
</dbReference>
<name>A0AAX4PDG6_9CHLO</name>
<evidence type="ECO:0000256" key="6">
    <source>
        <dbReference type="ARBA" id="ARBA00022603"/>
    </source>
</evidence>
<proteinExistence type="inferred from homology"/>
<dbReference type="EMBL" id="CP151509">
    <property type="protein sequence ID" value="WZN64203.1"/>
    <property type="molecule type" value="Genomic_DNA"/>
</dbReference>
<keyword evidence="4" id="KW-0963">Cytoplasm</keyword>
<keyword evidence="8" id="KW-0949">S-adenosyl-L-methionine</keyword>
<sequence>MAATCGARRCAARSFMAPPWAAREARRAYCPRSLPRFYVEQSDVVAGSSVHIDGEEAKHAIKVLRLKALDSIEVCDGRGGVARCTIRSAGATTSSGRRERRGFRVTAEVESRRLEPWTGIRWKLCVAGGSVKGARGDWLVEKATELGAHSFQPLLTDRSARMGSRGGSEGGSGREERWKRLAVSASKQCLRPHFLDIEPAITLDDLLLDRDGLGIALAAHQSGDPLLPLLMEHRPRLLSPAERGCLIVGPEGDFSDRELELLRRQDGVSVVGLGDLRLRVETAALSLLSGARLSEGLAAA</sequence>
<protein>
    <recommendedName>
        <fullName evidence="3">16S rRNA (uracil(1498)-N(3))-methyltransferase</fullName>
        <ecNumber evidence="3">2.1.1.193</ecNumber>
    </recommendedName>
</protein>